<sequence length="370" mass="43527">MGSERTEDDHRSRRRDHHRDAPRDRDSASTSRHNKRDTAEDSHRHRRRSRDRSPNRSQSPRRDHRRRSRSPDTKKRPSRSRSPRDRDRDRERRRDRDRRGDRGEDDSDRRHRRREDKGKDGYSDRGRDRDRDRRRNRSSERRSTRRETQQPDENADNKRSLTKRGGPLPSQGDSFAVSIGEEPEKPKEKPNFGNTGVLAAQSNTVTQADGTTVTLKYHEPPEARKPAPRDQWRLYVFKGDEVIDTIELHTRSCWLVGRDLAIADLPAEHPSISKQHAVIQFRYTEKRNEYGDKIGRVKPYLIDLESANGTKLNGDKVPDSRYLELRDKDMIQFGSSTRETSAEFMPSMSTDLPTMVEQYTHCRLDSQRLW</sequence>
<proteinExistence type="predicted"/>
<dbReference type="PANTHER" id="PTHR23308">
    <property type="entry name" value="NUCLEAR INHIBITOR OF PROTEIN PHOSPHATASE-1"/>
    <property type="match status" value="1"/>
</dbReference>
<dbReference type="GeneID" id="3875402"/>
<name>Q7S3H0_NEUCR</name>
<protein>
    <submittedName>
        <fullName evidence="3">FHA domain-containing protein SNIP1</fullName>
    </submittedName>
</protein>
<dbReference type="OrthoDB" id="444265at2759"/>
<dbReference type="VEuPathDB" id="FungiDB:NCU06883"/>
<accession>Q7S3H0</accession>
<dbReference type="InterPro" id="IPR000253">
    <property type="entry name" value="FHA_dom"/>
</dbReference>
<evidence type="ECO:0000256" key="1">
    <source>
        <dbReference type="SAM" id="MobiDB-lite"/>
    </source>
</evidence>
<organism evidence="3 4">
    <name type="scientific">Neurospora crassa (strain ATCC 24698 / 74-OR23-1A / CBS 708.71 / DSM 1257 / FGSC 987)</name>
    <dbReference type="NCBI Taxonomy" id="367110"/>
    <lineage>
        <taxon>Eukaryota</taxon>
        <taxon>Fungi</taxon>
        <taxon>Dikarya</taxon>
        <taxon>Ascomycota</taxon>
        <taxon>Pezizomycotina</taxon>
        <taxon>Sordariomycetes</taxon>
        <taxon>Sordariomycetidae</taxon>
        <taxon>Sordariales</taxon>
        <taxon>Sordariaceae</taxon>
        <taxon>Neurospora</taxon>
    </lineage>
</organism>
<dbReference type="KEGG" id="ncr:NCU06883"/>
<dbReference type="SMART" id="SM00240">
    <property type="entry name" value="FHA"/>
    <property type="match status" value="1"/>
</dbReference>
<dbReference type="Proteomes" id="UP000001805">
    <property type="component" value="Chromosome 7, Linkage Group VII"/>
</dbReference>
<dbReference type="InterPro" id="IPR050923">
    <property type="entry name" value="Cell_Proc_Reg/RNA_Proc"/>
</dbReference>
<dbReference type="PaxDb" id="5141-EFNCRP00000006703"/>
<dbReference type="InParanoid" id="Q7S3H0"/>
<dbReference type="FunFam" id="2.60.200.20:FF:000038">
    <property type="entry name" value="FHA domain-containing protein SNIP1"/>
    <property type="match status" value="1"/>
</dbReference>
<evidence type="ECO:0000259" key="2">
    <source>
        <dbReference type="PROSITE" id="PS50006"/>
    </source>
</evidence>
<dbReference type="RefSeq" id="XP_959230.3">
    <property type="nucleotide sequence ID" value="XM_954137.3"/>
</dbReference>
<feature type="compositionally biased region" description="Basic and acidic residues" evidence="1">
    <location>
        <begin position="18"/>
        <end position="27"/>
    </location>
</feature>
<dbReference type="STRING" id="367110.Q7S3H0"/>
<keyword evidence="4" id="KW-1185">Reference proteome</keyword>
<reference evidence="3 4" key="1">
    <citation type="journal article" date="2003" name="Nature">
        <title>The genome sequence of the filamentous fungus Neurospora crassa.</title>
        <authorList>
            <person name="Galagan J.E."/>
            <person name="Calvo S.E."/>
            <person name="Borkovich K.A."/>
            <person name="Selker E.U."/>
            <person name="Read N.D."/>
            <person name="Jaffe D."/>
            <person name="FitzHugh W."/>
            <person name="Ma L.J."/>
            <person name="Smirnov S."/>
            <person name="Purcell S."/>
            <person name="Rehman B."/>
            <person name="Elkins T."/>
            <person name="Engels R."/>
            <person name="Wang S."/>
            <person name="Nielsen C.B."/>
            <person name="Butler J."/>
            <person name="Endrizzi M."/>
            <person name="Qui D."/>
            <person name="Ianakiev P."/>
            <person name="Bell-Pedersen D."/>
            <person name="Nelson M.A."/>
            <person name="Werner-Washburne M."/>
            <person name="Selitrennikoff C.P."/>
            <person name="Kinsey J.A."/>
            <person name="Braun E.L."/>
            <person name="Zelter A."/>
            <person name="Schulte U."/>
            <person name="Kothe G.O."/>
            <person name="Jedd G."/>
            <person name="Mewes W."/>
            <person name="Staben C."/>
            <person name="Marcotte E."/>
            <person name="Greenberg D."/>
            <person name="Roy A."/>
            <person name="Foley K."/>
            <person name="Naylor J."/>
            <person name="Stange-Thomann N."/>
            <person name="Barrett R."/>
            <person name="Gnerre S."/>
            <person name="Kamal M."/>
            <person name="Kamvysselis M."/>
            <person name="Mauceli E."/>
            <person name="Bielke C."/>
            <person name="Rudd S."/>
            <person name="Frishman D."/>
            <person name="Krystofova S."/>
            <person name="Rasmussen C."/>
            <person name="Metzenberg R.L."/>
            <person name="Perkins D.D."/>
            <person name="Kroken S."/>
            <person name="Cogoni C."/>
            <person name="Macino G."/>
            <person name="Catcheside D."/>
            <person name="Li W."/>
            <person name="Pratt R.J."/>
            <person name="Osmani S.A."/>
            <person name="DeSouza C.P."/>
            <person name="Glass L."/>
            <person name="Orbach M.J."/>
            <person name="Berglund J.A."/>
            <person name="Voelker R."/>
            <person name="Yarden O."/>
            <person name="Plamann M."/>
            <person name="Seiler S."/>
            <person name="Dunlap J."/>
            <person name="Radford A."/>
            <person name="Aramayo R."/>
            <person name="Natvig D.O."/>
            <person name="Alex L.A."/>
            <person name="Mannhaupt G."/>
            <person name="Ebbole D.J."/>
            <person name="Freitag M."/>
            <person name="Paulsen I."/>
            <person name="Sachs M.S."/>
            <person name="Lander E.S."/>
            <person name="Nusbaum C."/>
            <person name="Birren B."/>
        </authorList>
    </citation>
    <scope>NUCLEOTIDE SEQUENCE [LARGE SCALE GENOMIC DNA]</scope>
    <source>
        <strain evidence="4">ATCC 24698 / 74-OR23-1A / CBS 708.71 / DSM 1257 / FGSC 987</strain>
    </source>
</reference>
<feature type="region of interest" description="Disordered" evidence="1">
    <location>
        <begin position="1"/>
        <end position="195"/>
    </location>
</feature>
<feature type="compositionally biased region" description="Basic and acidic residues" evidence="1">
    <location>
        <begin position="115"/>
        <end position="159"/>
    </location>
</feature>
<dbReference type="Gene3D" id="2.60.200.20">
    <property type="match status" value="1"/>
</dbReference>
<dbReference type="GO" id="GO:0003729">
    <property type="term" value="F:mRNA binding"/>
    <property type="evidence" value="ECO:0000318"/>
    <property type="project" value="GO_Central"/>
</dbReference>
<evidence type="ECO:0000313" key="3">
    <source>
        <dbReference type="EMBL" id="EAA29994.3"/>
    </source>
</evidence>
<dbReference type="SMR" id="Q7S3H0"/>
<dbReference type="PROSITE" id="PS50006">
    <property type="entry name" value="FHA_DOMAIN"/>
    <property type="match status" value="1"/>
</dbReference>
<feature type="domain" description="FHA" evidence="2">
    <location>
        <begin position="254"/>
        <end position="317"/>
    </location>
</feature>
<gene>
    <name evidence="3" type="ORF">NCU06883</name>
</gene>
<dbReference type="GO" id="GO:0005634">
    <property type="term" value="C:nucleus"/>
    <property type="evidence" value="ECO:0000318"/>
    <property type="project" value="GO_Central"/>
</dbReference>
<dbReference type="EMBL" id="CM002242">
    <property type="protein sequence ID" value="EAA29994.3"/>
    <property type="molecule type" value="Genomic_DNA"/>
</dbReference>
<dbReference type="InterPro" id="IPR008984">
    <property type="entry name" value="SMAD_FHA_dom_sf"/>
</dbReference>
<dbReference type="AlphaFoldDB" id="Q7S3H0"/>
<feature type="compositionally biased region" description="Basic and acidic residues" evidence="1">
    <location>
        <begin position="82"/>
        <end position="102"/>
    </location>
</feature>
<dbReference type="SUPFAM" id="SSF49879">
    <property type="entry name" value="SMAD/FHA domain"/>
    <property type="match status" value="1"/>
</dbReference>
<evidence type="ECO:0000313" key="4">
    <source>
        <dbReference type="Proteomes" id="UP000001805"/>
    </source>
</evidence>
<feature type="compositionally biased region" description="Basic and acidic residues" evidence="1">
    <location>
        <begin position="1"/>
        <end position="11"/>
    </location>
</feature>
<dbReference type="Pfam" id="PF00498">
    <property type="entry name" value="FHA"/>
    <property type="match status" value="1"/>
</dbReference>
<dbReference type="HOGENOM" id="CLU_022457_0_1_1"/>
<dbReference type="GO" id="GO:0051237">
    <property type="term" value="P:maintenance of RNA location"/>
    <property type="evidence" value="ECO:0000318"/>
    <property type="project" value="GO_Central"/>
</dbReference>
<dbReference type="GO" id="GO:0000398">
    <property type="term" value="P:mRNA splicing, via spliceosome"/>
    <property type="evidence" value="ECO:0000318"/>
    <property type="project" value="GO_Central"/>
</dbReference>